<feature type="compositionally biased region" description="Polar residues" evidence="1">
    <location>
        <begin position="67"/>
        <end position="76"/>
    </location>
</feature>
<accession>A0A0J9V7Z0</accession>
<dbReference type="AlphaFoldDB" id="A0A0J9V7Z0"/>
<evidence type="ECO:0000313" key="3">
    <source>
        <dbReference type="Proteomes" id="UP000009097"/>
    </source>
</evidence>
<reference evidence="2" key="2">
    <citation type="journal article" date="2010" name="Nature">
        <title>Comparative genomics reveals mobile pathogenicity chromosomes in Fusarium.</title>
        <authorList>
            <person name="Ma L.J."/>
            <person name="van der Does H.C."/>
            <person name="Borkovich K.A."/>
            <person name="Coleman J.J."/>
            <person name="Daboussi M.J."/>
            <person name="Di Pietro A."/>
            <person name="Dufresne M."/>
            <person name="Freitag M."/>
            <person name="Grabherr M."/>
            <person name="Henrissat B."/>
            <person name="Houterman P.M."/>
            <person name="Kang S."/>
            <person name="Shim W.B."/>
            <person name="Woloshuk C."/>
            <person name="Xie X."/>
            <person name="Xu J.R."/>
            <person name="Antoniw J."/>
            <person name="Baker S.E."/>
            <person name="Bluhm B.H."/>
            <person name="Breakspear A."/>
            <person name="Brown D.W."/>
            <person name="Butchko R.A."/>
            <person name="Chapman S."/>
            <person name="Coulson R."/>
            <person name="Coutinho P.M."/>
            <person name="Danchin E.G."/>
            <person name="Diener A."/>
            <person name="Gale L.R."/>
            <person name="Gardiner D.M."/>
            <person name="Goff S."/>
            <person name="Hammond-Kosack K.E."/>
            <person name="Hilburn K."/>
            <person name="Hua-Van A."/>
            <person name="Jonkers W."/>
            <person name="Kazan K."/>
            <person name="Kodira C.D."/>
            <person name="Koehrsen M."/>
            <person name="Kumar L."/>
            <person name="Lee Y.H."/>
            <person name="Li L."/>
            <person name="Manners J.M."/>
            <person name="Miranda-Saavedra D."/>
            <person name="Mukherjee M."/>
            <person name="Park G."/>
            <person name="Park J."/>
            <person name="Park S.Y."/>
            <person name="Proctor R.H."/>
            <person name="Regev A."/>
            <person name="Ruiz-Roldan M.C."/>
            <person name="Sain D."/>
            <person name="Sakthikumar S."/>
            <person name="Sykes S."/>
            <person name="Schwartz D.C."/>
            <person name="Turgeon B.G."/>
            <person name="Wapinski I."/>
            <person name="Yoder O."/>
            <person name="Young S."/>
            <person name="Zeng Q."/>
            <person name="Zhou S."/>
            <person name="Galagan J."/>
            <person name="Cuomo C.A."/>
            <person name="Kistler H.C."/>
            <person name="Rep M."/>
        </authorList>
    </citation>
    <scope>NUCLEOTIDE SEQUENCE [LARGE SCALE GENOMIC DNA]</scope>
    <source>
        <strain evidence="2">4287</strain>
    </source>
</reference>
<dbReference type="EMBL" id="DS231705">
    <property type="protein sequence ID" value="KNB07644.1"/>
    <property type="molecule type" value="Genomic_DNA"/>
</dbReference>
<evidence type="ECO:0000313" key="2">
    <source>
        <dbReference type="EMBL" id="KNB07644.1"/>
    </source>
</evidence>
<sequence length="76" mass="8407">MSSPHYVQVAREGKPSPNIVYQSTEYSEQLNAWLREDHKDMPWHILDSIVPSSTNTSEPSPNTSASHNPATQGSAN</sequence>
<dbReference type="GeneID" id="28960582"/>
<proteinExistence type="predicted"/>
<evidence type="ECO:0000256" key="1">
    <source>
        <dbReference type="SAM" id="MobiDB-lite"/>
    </source>
</evidence>
<dbReference type="RefSeq" id="XP_018245689.1">
    <property type="nucleotide sequence ID" value="XM_018400158.1"/>
</dbReference>
<name>A0A0J9V7Z0_FUSO4</name>
<protein>
    <submittedName>
        <fullName evidence="2">Uncharacterized protein</fullName>
    </submittedName>
</protein>
<dbReference type="Proteomes" id="UP000009097">
    <property type="component" value="Unassembled WGS sequence"/>
</dbReference>
<organism evidence="2 3">
    <name type="scientific">Fusarium oxysporum f. sp. lycopersici (strain 4287 / CBS 123668 / FGSC 9935 / NRRL 34936)</name>
    <name type="common">Fusarium vascular wilt of tomato</name>
    <dbReference type="NCBI Taxonomy" id="426428"/>
    <lineage>
        <taxon>Eukaryota</taxon>
        <taxon>Fungi</taxon>
        <taxon>Dikarya</taxon>
        <taxon>Ascomycota</taxon>
        <taxon>Pezizomycotina</taxon>
        <taxon>Sordariomycetes</taxon>
        <taxon>Hypocreomycetidae</taxon>
        <taxon>Hypocreales</taxon>
        <taxon>Nectriaceae</taxon>
        <taxon>Fusarium</taxon>
        <taxon>Fusarium oxysporum species complex</taxon>
    </lineage>
</organism>
<dbReference type="VEuPathDB" id="FungiDB:FOXG_19876"/>
<feature type="region of interest" description="Disordered" evidence="1">
    <location>
        <begin position="48"/>
        <end position="76"/>
    </location>
</feature>
<dbReference type="KEGG" id="fox:FOXG_19876"/>
<gene>
    <name evidence="2" type="ORF">FOXG_19876</name>
</gene>
<feature type="compositionally biased region" description="Low complexity" evidence="1">
    <location>
        <begin position="51"/>
        <end position="66"/>
    </location>
</feature>
<reference evidence="2" key="1">
    <citation type="submission" date="2007-04" db="EMBL/GenBank/DDBJ databases">
        <authorList>
            <consortium name="The Broad Institute Genome Sequencing Platform"/>
            <person name="Birren B."/>
            <person name="Lander E."/>
            <person name="Galagan J."/>
            <person name="Nusbaum C."/>
            <person name="Devon K."/>
            <person name="Ma L.-J."/>
            <person name="Jaffe D."/>
            <person name="Butler J."/>
            <person name="Alvarez P."/>
            <person name="Gnerre S."/>
            <person name="Grabherr M."/>
            <person name="Kleber M."/>
            <person name="Mauceli E."/>
            <person name="Brockman W."/>
            <person name="MacCallum I.A."/>
            <person name="Young S."/>
            <person name="LaButti K."/>
            <person name="DeCaprio D."/>
            <person name="Crawford M."/>
            <person name="Koehrsen M."/>
            <person name="Engels R."/>
            <person name="Montgomery P."/>
            <person name="Pearson M."/>
            <person name="Howarth C."/>
            <person name="Larson L."/>
            <person name="White J."/>
            <person name="O'Leary S."/>
            <person name="Kodira C."/>
            <person name="Zeng Q."/>
            <person name="Yandava C."/>
            <person name="Alvarado L."/>
            <person name="Kistler C."/>
            <person name="Shim W.-B."/>
            <person name="Kang S."/>
            <person name="Woloshuk C."/>
        </authorList>
    </citation>
    <scope>NUCLEOTIDE SEQUENCE</scope>
    <source>
        <strain evidence="2">4287</strain>
    </source>
</reference>